<dbReference type="Proteomes" id="UP000566813">
    <property type="component" value="Unassembled WGS sequence"/>
</dbReference>
<comment type="caution">
    <text evidence="4">The sequence shown here is derived from an EMBL/GenBank/DDBJ whole genome shotgun (WGS) entry which is preliminary data.</text>
</comment>
<evidence type="ECO:0000256" key="2">
    <source>
        <dbReference type="SAM" id="SignalP"/>
    </source>
</evidence>
<keyword evidence="5" id="KW-1185">Reference proteome</keyword>
<dbReference type="PANTHER" id="PTHR47572">
    <property type="entry name" value="LIPOPROTEIN-RELATED"/>
    <property type="match status" value="1"/>
</dbReference>
<dbReference type="EMBL" id="JACLAW010000005">
    <property type="protein sequence ID" value="MBC2665355.1"/>
    <property type="molecule type" value="Genomic_DNA"/>
</dbReference>
<dbReference type="RefSeq" id="WP_185663622.1">
    <property type="nucleotide sequence ID" value="NZ_JACLAW010000005.1"/>
</dbReference>
<evidence type="ECO:0000313" key="4">
    <source>
        <dbReference type="EMBL" id="MBC2665355.1"/>
    </source>
</evidence>
<feature type="domain" description="SMP-30/Gluconolactonase/LRE-like region" evidence="3">
    <location>
        <begin position="57"/>
        <end position="288"/>
    </location>
</feature>
<name>A0A7X1KLL6_9SPHN</name>
<accession>A0A7X1KLL6</accession>
<dbReference type="InterPro" id="IPR011042">
    <property type="entry name" value="6-blade_b-propeller_TolB-like"/>
</dbReference>
<dbReference type="InterPro" id="IPR013658">
    <property type="entry name" value="SGL"/>
</dbReference>
<dbReference type="InterPro" id="IPR051262">
    <property type="entry name" value="SMP-30/CGR1_Lactonase"/>
</dbReference>
<sequence length="310" mass="33068">MRRTVLIFGMCLSVQASLLAAAEPAPAEVQMTQATGIRGVIAANATLELVAEGFKGTEGVVGMPDGSVLFCEQNADRIIHLDLDGKSTLYLDKANRSIGLAIDRSGRLVSAQSQDPMVGTLAPRRAVLVASFNAQPLVKPNDLVIDRKGGIYFTDPLPKPGFAFREPPPGRKPLLLYRSPGGKIFSLSDGVAEPNGIQLSPDEKTLYAVNGSHIDAFDIVAPGVLARQRVFAEVAGDGLAVDNQGRLYAATRTGVEVIGSNGRRLGHIAAPVRVQSVAFAGRDRRFLYAVGEGKVFRIRTLAPGVLTRWK</sequence>
<reference evidence="4 5" key="1">
    <citation type="submission" date="2020-08" db="EMBL/GenBank/DDBJ databases">
        <title>The genome sequence of type strain Novosphingobium flavum NBRC 111647.</title>
        <authorList>
            <person name="Liu Y."/>
        </authorList>
    </citation>
    <scope>NUCLEOTIDE SEQUENCE [LARGE SCALE GENOMIC DNA]</scope>
    <source>
        <strain evidence="4 5">NBRC 111647</strain>
    </source>
</reference>
<protein>
    <submittedName>
        <fullName evidence="4">SMP-30/gluconolactonase/LRE family protein</fullName>
    </submittedName>
</protein>
<dbReference type="SUPFAM" id="SSF63829">
    <property type="entry name" value="Calcium-dependent phosphotriesterase"/>
    <property type="match status" value="1"/>
</dbReference>
<gene>
    <name evidence="4" type="ORF">H7F51_07470</name>
</gene>
<dbReference type="PANTHER" id="PTHR47572:SF4">
    <property type="entry name" value="LACTONASE DRP35"/>
    <property type="match status" value="1"/>
</dbReference>
<dbReference type="Gene3D" id="2.120.10.30">
    <property type="entry name" value="TolB, C-terminal domain"/>
    <property type="match status" value="1"/>
</dbReference>
<evidence type="ECO:0000256" key="1">
    <source>
        <dbReference type="ARBA" id="ARBA00022801"/>
    </source>
</evidence>
<feature type="chain" id="PRO_5030586186" evidence="2">
    <location>
        <begin position="22"/>
        <end position="310"/>
    </location>
</feature>
<evidence type="ECO:0000259" key="3">
    <source>
        <dbReference type="Pfam" id="PF08450"/>
    </source>
</evidence>
<feature type="signal peptide" evidence="2">
    <location>
        <begin position="1"/>
        <end position="21"/>
    </location>
</feature>
<dbReference type="AlphaFoldDB" id="A0A7X1KLL6"/>
<organism evidence="4 5">
    <name type="scientific">Novosphingobium flavum</name>
    <dbReference type="NCBI Taxonomy" id="1778672"/>
    <lineage>
        <taxon>Bacteria</taxon>
        <taxon>Pseudomonadati</taxon>
        <taxon>Pseudomonadota</taxon>
        <taxon>Alphaproteobacteria</taxon>
        <taxon>Sphingomonadales</taxon>
        <taxon>Sphingomonadaceae</taxon>
        <taxon>Novosphingobium</taxon>
    </lineage>
</organism>
<evidence type="ECO:0000313" key="5">
    <source>
        <dbReference type="Proteomes" id="UP000566813"/>
    </source>
</evidence>
<keyword evidence="2" id="KW-0732">Signal</keyword>
<keyword evidence="1" id="KW-0378">Hydrolase</keyword>
<dbReference type="Pfam" id="PF08450">
    <property type="entry name" value="SGL"/>
    <property type="match status" value="1"/>
</dbReference>
<proteinExistence type="predicted"/>
<dbReference type="GO" id="GO:0016787">
    <property type="term" value="F:hydrolase activity"/>
    <property type="evidence" value="ECO:0007669"/>
    <property type="project" value="UniProtKB-KW"/>
</dbReference>